<reference evidence="3" key="1">
    <citation type="journal article" date="2019" name="Int. J. Syst. Evol. Microbiol.">
        <title>The Global Catalogue of Microorganisms (GCM) 10K type strain sequencing project: providing services to taxonomists for standard genome sequencing and annotation.</title>
        <authorList>
            <consortium name="The Broad Institute Genomics Platform"/>
            <consortium name="The Broad Institute Genome Sequencing Center for Infectious Disease"/>
            <person name="Wu L."/>
            <person name="Ma J."/>
        </authorList>
    </citation>
    <scope>NUCLEOTIDE SEQUENCE [LARGE SCALE GENOMIC DNA]</scope>
    <source>
        <strain evidence="3">CGMCC 4.7683</strain>
    </source>
</reference>
<feature type="compositionally biased region" description="Polar residues" evidence="1">
    <location>
        <begin position="301"/>
        <end position="310"/>
    </location>
</feature>
<feature type="compositionally biased region" description="Pro residues" evidence="1">
    <location>
        <begin position="451"/>
        <end position="461"/>
    </location>
</feature>
<protein>
    <recommendedName>
        <fullName evidence="4">PPE family protein</fullName>
    </recommendedName>
</protein>
<organism evidence="2 3">
    <name type="scientific">Amycolatopsis oliviviridis</name>
    <dbReference type="NCBI Taxonomy" id="1471590"/>
    <lineage>
        <taxon>Bacteria</taxon>
        <taxon>Bacillati</taxon>
        <taxon>Actinomycetota</taxon>
        <taxon>Actinomycetes</taxon>
        <taxon>Pseudonocardiales</taxon>
        <taxon>Pseudonocardiaceae</taxon>
        <taxon>Amycolatopsis</taxon>
    </lineage>
</organism>
<feature type="compositionally biased region" description="Gly residues" evidence="1">
    <location>
        <begin position="341"/>
        <end position="363"/>
    </location>
</feature>
<dbReference type="Gene3D" id="1.20.1260.20">
    <property type="entry name" value="PPE superfamily"/>
    <property type="match status" value="1"/>
</dbReference>
<dbReference type="Proteomes" id="UP000635387">
    <property type="component" value="Unassembled WGS sequence"/>
</dbReference>
<comment type="caution">
    <text evidence="2">The sequence shown here is derived from an EMBL/GenBank/DDBJ whole genome shotgun (WGS) entry which is preliminary data.</text>
</comment>
<sequence length="461" mass="46213">MRHRRGRRGYGDRDAEGQGGCVSMFPCDQLGRAARALANEAEKIGTAVVRTAKEAVEWAGDVLSGNVGAQAMPVPEVVRLVQAGDSSSWFQNSDTAHLASNKHSQVAAKLSNMLNNLEPAWTGKAAEGARVRTKAFTTVVDSAGSALNANGDNVADSAHGFNRAKGSMEPMGDPPDKGFFDVASPWDTDTERAINEYNAKAQRNLGIYNSYAAHVDSQGQGLRADYGEMVPEFGSSSTGDSAPVRGFGVRSDTGGDHPARSGGHPVTPMVGGAPPPGPVAGPGHAGSGSVSGPGSVNVPATSGSHVNDGTTAAGYTPLDPRTGLTLPNTPIPGVPAPGSGPTAGGVNLVGGPGGSGAAGGLGAAGKPREVGGVPGGGRQTGARGLAEESGRGGAGASRGGSGRLAGGPAGIAPGPARGAKEEDKERQRKYVQDEDTLFTDEDKKSVDPVTGLPPAPPTIGA</sequence>
<evidence type="ECO:0000313" key="2">
    <source>
        <dbReference type="EMBL" id="GHH35223.1"/>
    </source>
</evidence>
<accession>A0ABQ3M9N1</accession>
<name>A0ABQ3M9N1_9PSEU</name>
<gene>
    <name evidence="2" type="ORF">GCM10017790_76180</name>
</gene>
<evidence type="ECO:0000256" key="1">
    <source>
        <dbReference type="SAM" id="MobiDB-lite"/>
    </source>
</evidence>
<dbReference type="EMBL" id="BNAY01000012">
    <property type="protein sequence ID" value="GHH35223.1"/>
    <property type="molecule type" value="Genomic_DNA"/>
</dbReference>
<dbReference type="InterPro" id="IPR038332">
    <property type="entry name" value="PPE_sf"/>
</dbReference>
<feature type="compositionally biased region" description="Gly residues" evidence="1">
    <location>
        <begin position="391"/>
        <end position="409"/>
    </location>
</feature>
<keyword evidence="3" id="KW-1185">Reference proteome</keyword>
<feature type="region of interest" description="Disordered" evidence="1">
    <location>
        <begin position="233"/>
        <end position="461"/>
    </location>
</feature>
<proteinExistence type="predicted"/>
<feature type="compositionally biased region" description="Basic and acidic residues" evidence="1">
    <location>
        <begin position="418"/>
        <end position="432"/>
    </location>
</feature>
<evidence type="ECO:0000313" key="3">
    <source>
        <dbReference type="Proteomes" id="UP000635387"/>
    </source>
</evidence>
<evidence type="ECO:0008006" key="4">
    <source>
        <dbReference type="Google" id="ProtNLM"/>
    </source>
</evidence>